<dbReference type="Gene3D" id="1.10.630.10">
    <property type="entry name" value="Cytochrome P450"/>
    <property type="match status" value="1"/>
</dbReference>
<reference evidence="2 3" key="1">
    <citation type="submission" date="2024-09" db="EMBL/GenBank/DDBJ databases">
        <authorList>
            <person name="Sun Q."/>
            <person name="Mori K."/>
        </authorList>
    </citation>
    <scope>NUCLEOTIDE SEQUENCE [LARGE SCALE GENOMIC DNA]</scope>
    <source>
        <strain evidence="2 3">JCM 4557</strain>
    </source>
</reference>
<dbReference type="EMBL" id="JBHMQV010000004">
    <property type="protein sequence ID" value="MFC0843359.1"/>
    <property type="molecule type" value="Genomic_DNA"/>
</dbReference>
<evidence type="ECO:0000313" key="3">
    <source>
        <dbReference type="Proteomes" id="UP001589887"/>
    </source>
</evidence>
<accession>A0ABV6TC44</accession>
<name>A0ABV6TC44_9ACTN</name>
<dbReference type="RefSeq" id="WP_394317151.1">
    <property type="nucleotide sequence ID" value="NZ_JBHMQV010000004.1"/>
</dbReference>
<dbReference type="InterPro" id="IPR001128">
    <property type="entry name" value="Cyt_P450"/>
</dbReference>
<comment type="similarity">
    <text evidence="1">Belongs to the cytochrome P450 family.</text>
</comment>
<dbReference type="SUPFAM" id="SSF48264">
    <property type="entry name" value="Cytochrome P450"/>
    <property type="match status" value="1"/>
</dbReference>
<dbReference type="Pfam" id="PF00067">
    <property type="entry name" value="p450"/>
    <property type="match status" value="1"/>
</dbReference>
<dbReference type="InterPro" id="IPR002397">
    <property type="entry name" value="Cyt_P450_B"/>
</dbReference>
<sequence>MTSTASAAALPQPFGPAHVADPHATYRRLRAQAPVHRVALPDGSPVWLVLREEDVRAGLSDPRLSVDKRHAAGGGYRGFDLPPALDANLLNMDAEDHLRLRRLVSQAFTPRHVETLRGHIRATAERLADALEQELASAPCADLVAAFANPLPLTVVADLLAVPVPDRPAFSTWANTMLDPSGREQLATAVAEIHRFLLGLVAARRANPGTDLLSALITARDEGDRLSEDELVSLAFLILLAGSENSRHLISTGLLTLFQHPGQLAALRADPGLVPQAVEELLRHAHPNHMAIRRFPTQDVEIAGTRIPAGDTVLLCLASAHRDPDRYPDPDRFDIHRSDKAHLALGQGMHYCLGAPLARMEIQIALHTLLERFPRLVLATGPEQPVWRTSFRSHGLTRLPVAVGASES</sequence>
<dbReference type="CDD" id="cd11029">
    <property type="entry name" value="CYP107-like"/>
    <property type="match status" value="1"/>
</dbReference>
<dbReference type="Proteomes" id="UP001589887">
    <property type="component" value="Unassembled WGS sequence"/>
</dbReference>
<proteinExistence type="inferred from homology"/>
<keyword evidence="3" id="KW-1185">Reference proteome</keyword>
<dbReference type="InterPro" id="IPR036396">
    <property type="entry name" value="Cyt_P450_sf"/>
</dbReference>
<organism evidence="2 3">
    <name type="scientific">Streptomyces noboritoensis</name>
    <dbReference type="NCBI Taxonomy" id="67337"/>
    <lineage>
        <taxon>Bacteria</taxon>
        <taxon>Bacillati</taxon>
        <taxon>Actinomycetota</taxon>
        <taxon>Actinomycetes</taxon>
        <taxon>Kitasatosporales</taxon>
        <taxon>Streptomycetaceae</taxon>
        <taxon>Streptomyces</taxon>
    </lineage>
</organism>
<evidence type="ECO:0000256" key="1">
    <source>
        <dbReference type="ARBA" id="ARBA00010617"/>
    </source>
</evidence>
<protein>
    <submittedName>
        <fullName evidence="2">Cytochrome P450</fullName>
    </submittedName>
</protein>
<comment type="caution">
    <text evidence="2">The sequence shown here is derived from an EMBL/GenBank/DDBJ whole genome shotgun (WGS) entry which is preliminary data.</text>
</comment>
<gene>
    <name evidence="2" type="ORF">ACFH04_06350</name>
</gene>
<dbReference type="PANTHER" id="PTHR46696:SF1">
    <property type="entry name" value="CYTOCHROME P450 YJIB-RELATED"/>
    <property type="match status" value="1"/>
</dbReference>
<dbReference type="PRINTS" id="PR00359">
    <property type="entry name" value="BP450"/>
</dbReference>
<dbReference type="PANTHER" id="PTHR46696">
    <property type="entry name" value="P450, PUTATIVE (EUROFUNG)-RELATED"/>
    <property type="match status" value="1"/>
</dbReference>
<evidence type="ECO:0000313" key="2">
    <source>
        <dbReference type="EMBL" id="MFC0843359.1"/>
    </source>
</evidence>